<dbReference type="EMBL" id="JAPDDP010000025">
    <property type="protein sequence ID" value="MDA0181679.1"/>
    <property type="molecule type" value="Genomic_DNA"/>
</dbReference>
<dbReference type="Gene3D" id="3.30.1330.40">
    <property type="entry name" value="RutC-like"/>
    <property type="match status" value="1"/>
</dbReference>
<gene>
    <name evidence="1" type="ORF">OJ997_15340</name>
</gene>
<organism evidence="1 2">
    <name type="scientific">Solirubrobacter phytolaccae</name>
    <dbReference type="NCBI Taxonomy" id="1404360"/>
    <lineage>
        <taxon>Bacteria</taxon>
        <taxon>Bacillati</taxon>
        <taxon>Actinomycetota</taxon>
        <taxon>Thermoleophilia</taxon>
        <taxon>Solirubrobacterales</taxon>
        <taxon>Solirubrobacteraceae</taxon>
        <taxon>Solirubrobacter</taxon>
    </lineage>
</organism>
<dbReference type="PANTHER" id="PTHR43857">
    <property type="entry name" value="BLR7761 PROTEIN"/>
    <property type="match status" value="1"/>
</dbReference>
<sequence length="126" mass="13129">MPTHVASPSPYAPTIGFSAAVRAGDWIHVAGTTAVDGDGAIVGGDDPAAQTREVLRKLAAALHEAGTSLDRVVRTRIYLTDAADWEPVGRAHGEAFATVRPAATMVVAGLLDPRMRVEIEAVAYAP</sequence>
<keyword evidence="2" id="KW-1185">Reference proteome</keyword>
<dbReference type="Proteomes" id="UP001147653">
    <property type="component" value="Unassembled WGS sequence"/>
</dbReference>
<dbReference type="PANTHER" id="PTHR43857:SF1">
    <property type="entry name" value="YJGH FAMILY PROTEIN"/>
    <property type="match status" value="1"/>
</dbReference>
<accession>A0A9X3N8Y8</accession>
<dbReference type="AlphaFoldDB" id="A0A9X3N8Y8"/>
<proteinExistence type="predicted"/>
<dbReference type="Pfam" id="PF01042">
    <property type="entry name" value="Ribonuc_L-PSP"/>
    <property type="match status" value="1"/>
</dbReference>
<dbReference type="SUPFAM" id="SSF55298">
    <property type="entry name" value="YjgF-like"/>
    <property type="match status" value="1"/>
</dbReference>
<reference evidence="1" key="1">
    <citation type="submission" date="2022-10" db="EMBL/GenBank/DDBJ databases">
        <title>The WGS of Solirubrobacter phytolaccae KCTC 29190.</title>
        <authorList>
            <person name="Jiang Z."/>
        </authorList>
    </citation>
    <scope>NUCLEOTIDE SEQUENCE</scope>
    <source>
        <strain evidence="1">KCTC 29190</strain>
    </source>
</reference>
<evidence type="ECO:0000313" key="2">
    <source>
        <dbReference type="Proteomes" id="UP001147653"/>
    </source>
</evidence>
<dbReference type="RefSeq" id="WP_270026028.1">
    <property type="nucleotide sequence ID" value="NZ_JAPDDP010000025.1"/>
</dbReference>
<dbReference type="InterPro" id="IPR035959">
    <property type="entry name" value="RutC-like_sf"/>
</dbReference>
<dbReference type="InterPro" id="IPR006175">
    <property type="entry name" value="YjgF/YER057c/UK114"/>
</dbReference>
<dbReference type="CDD" id="cd06154">
    <property type="entry name" value="YjgF_YER057c_UK114_like_6"/>
    <property type="match status" value="1"/>
</dbReference>
<comment type="caution">
    <text evidence="1">The sequence shown here is derived from an EMBL/GenBank/DDBJ whole genome shotgun (WGS) entry which is preliminary data.</text>
</comment>
<protein>
    <submittedName>
        <fullName evidence="1">RidA family protein</fullName>
    </submittedName>
</protein>
<evidence type="ECO:0000313" key="1">
    <source>
        <dbReference type="EMBL" id="MDA0181679.1"/>
    </source>
</evidence>
<name>A0A9X3N8Y8_9ACTN</name>